<dbReference type="Proteomes" id="UP001595698">
    <property type="component" value="Unassembled WGS sequence"/>
</dbReference>
<name>A0ABV8FHC1_9ACTN</name>
<reference evidence="2" key="1">
    <citation type="journal article" date="2019" name="Int. J. Syst. Evol. Microbiol.">
        <title>The Global Catalogue of Microorganisms (GCM) 10K type strain sequencing project: providing services to taxonomists for standard genome sequencing and annotation.</title>
        <authorList>
            <consortium name="The Broad Institute Genomics Platform"/>
            <consortium name="The Broad Institute Genome Sequencing Center for Infectious Disease"/>
            <person name="Wu L."/>
            <person name="Ma J."/>
        </authorList>
    </citation>
    <scope>NUCLEOTIDE SEQUENCE [LARGE SCALE GENOMIC DNA]</scope>
    <source>
        <strain evidence="2">TBRC 7912</strain>
    </source>
</reference>
<proteinExistence type="predicted"/>
<organism evidence="1 2">
    <name type="scientific">Streptosporangium jomthongense</name>
    <dbReference type="NCBI Taxonomy" id="1193683"/>
    <lineage>
        <taxon>Bacteria</taxon>
        <taxon>Bacillati</taxon>
        <taxon>Actinomycetota</taxon>
        <taxon>Actinomycetes</taxon>
        <taxon>Streptosporangiales</taxon>
        <taxon>Streptosporangiaceae</taxon>
        <taxon>Streptosporangium</taxon>
    </lineage>
</organism>
<keyword evidence="2" id="KW-1185">Reference proteome</keyword>
<evidence type="ECO:0000313" key="2">
    <source>
        <dbReference type="Proteomes" id="UP001595698"/>
    </source>
</evidence>
<evidence type="ECO:0000313" key="1">
    <source>
        <dbReference type="EMBL" id="MFC3986632.1"/>
    </source>
</evidence>
<comment type="caution">
    <text evidence="1">The sequence shown here is derived from an EMBL/GenBank/DDBJ whole genome shotgun (WGS) entry which is preliminary data.</text>
</comment>
<dbReference type="EMBL" id="JBHSBC010000060">
    <property type="protein sequence ID" value="MFC3986632.1"/>
    <property type="molecule type" value="Genomic_DNA"/>
</dbReference>
<gene>
    <name evidence="1" type="ORF">ACFOYY_41330</name>
</gene>
<dbReference type="RefSeq" id="WP_386196991.1">
    <property type="nucleotide sequence ID" value="NZ_JBHSBC010000060.1"/>
</dbReference>
<protein>
    <submittedName>
        <fullName evidence="1">Uncharacterized protein</fullName>
    </submittedName>
</protein>
<accession>A0ABV8FHC1</accession>
<sequence length="193" mass="21530">MALRETRACPVVIRLSTPTARRGLTELTVTPGLVDDHARELFLFAQCQMLALAIHERTGWPLWVAEQQLPTGAWSWAHVGVQTPDGRWLDIEGPRDSQQVLSWLGRWGLAVRRRLLGLADWHVLLGRPADTPATWWRTQILTPESVALVETFAEMLTEISFARPAVDAVRQTLAAVDGTPTDPTTPDSLRRPS</sequence>